<organism evidence="2 3">
    <name type="scientific">Homarus americanus</name>
    <name type="common">American lobster</name>
    <dbReference type="NCBI Taxonomy" id="6706"/>
    <lineage>
        <taxon>Eukaryota</taxon>
        <taxon>Metazoa</taxon>
        <taxon>Ecdysozoa</taxon>
        <taxon>Arthropoda</taxon>
        <taxon>Crustacea</taxon>
        <taxon>Multicrustacea</taxon>
        <taxon>Malacostraca</taxon>
        <taxon>Eumalacostraca</taxon>
        <taxon>Eucarida</taxon>
        <taxon>Decapoda</taxon>
        <taxon>Pleocyemata</taxon>
        <taxon>Astacidea</taxon>
        <taxon>Nephropoidea</taxon>
        <taxon>Nephropidae</taxon>
        <taxon>Homarus</taxon>
    </lineage>
</organism>
<dbReference type="Proteomes" id="UP000747542">
    <property type="component" value="Unassembled WGS sequence"/>
</dbReference>
<dbReference type="EMBL" id="JAHLQT010011632">
    <property type="protein sequence ID" value="KAG7171963.1"/>
    <property type="molecule type" value="Genomic_DNA"/>
</dbReference>
<gene>
    <name evidence="2" type="primary">Pan1-L5</name>
    <name evidence="2" type="ORF">Hamer_G000921</name>
</gene>
<accession>A0A8J5TG79</accession>
<feature type="compositionally biased region" description="Basic and acidic residues" evidence="1">
    <location>
        <begin position="8"/>
        <end position="21"/>
    </location>
</feature>
<reference evidence="2" key="1">
    <citation type="journal article" date="2021" name="Sci. Adv.">
        <title>The American lobster genome reveals insights on longevity, neural, and immune adaptations.</title>
        <authorList>
            <person name="Polinski J.M."/>
            <person name="Zimin A.V."/>
            <person name="Clark K.F."/>
            <person name="Kohn A.B."/>
            <person name="Sadowski N."/>
            <person name="Timp W."/>
            <person name="Ptitsyn A."/>
            <person name="Khanna P."/>
            <person name="Romanova D.Y."/>
            <person name="Williams P."/>
            <person name="Greenwood S.J."/>
            <person name="Moroz L.L."/>
            <person name="Walt D.R."/>
            <person name="Bodnar A.G."/>
        </authorList>
    </citation>
    <scope>NUCLEOTIDE SEQUENCE</scope>
    <source>
        <strain evidence="2">GMGI-L3</strain>
    </source>
</reference>
<sequence length="320" mass="34549">MVGLLRQAGERGVDDGGERGKAEDRDWVKEMRILVKWKIKSERGILGVSFAGTSCHSSPSQKHKLSSHLPTCYYVVVGGGGVEGLGLSVPGCGSRGVICPIGYWDEGTRGYMYKAKTILAPESIVLHSLIHQDAANPLYGSTPALAALRREFLLNHLVQEVLEFTDPRLNEKSGVKLLTFSGKDVTFTKDDQGQLFVNDVPAESESSYKDGTHIYILKGTLFDSKQKITKAFIRENSFNKELNGPTGPPLDIPNFDPVIRAPAPPPPGVVGPPAVPVIPSPPAPPPSAFREFVRAPAPPPPASSDVIIFPSRHGQVRSDV</sequence>
<feature type="compositionally biased region" description="Pro residues" evidence="1">
    <location>
        <begin position="275"/>
        <end position="287"/>
    </location>
</feature>
<evidence type="ECO:0000256" key="1">
    <source>
        <dbReference type="SAM" id="MobiDB-lite"/>
    </source>
</evidence>
<evidence type="ECO:0000313" key="3">
    <source>
        <dbReference type="Proteomes" id="UP000747542"/>
    </source>
</evidence>
<comment type="caution">
    <text evidence="2">The sequence shown here is derived from an EMBL/GenBank/DDBJ whole genome shotgun (WGS) entry which is preliminary data.</text>
</comment>
<proteinExistence type="predicted"/>
<feature type="region of interest" description="Disordered" evidence="1">
    <location>
        <begin position="275"/>
        <end position="320"/>
    </location>
</feature>
<feature type="region of interest" description="Disordered" evidence="1">
    <location>
        <begin position="1"/>
        <end position="21"/>
    </location>
</feature>
<protein>
    <submittedName>
        <fullName evidence="2">Putative actin cytoskeleton-regulatory complex protein PAN1-like 5</fullName>
    </submittedName>
</protein>
<evidence type="ECO:0000313" key="2">
    <source>
        <dbReference type="EMBL" id="KAG7171963.1"/>
    </source>
</evidence>
<dbReference type="AlphaFoldDB" id="A0A8J5TG79"/>
<name>A0A8J5TG79_HOMAM</name>
<keyword evidence="3" id="KW-1185">Reference proteome</keyword>